<keyword evidence="1" id="KW-0472">Membrane</keyword>
<feature type="transmembrane region" description="Helical" evidence="1">
    <location>
        <begin position="20"/>
        <end position="36"/>
    </location>
</feature>
<evidence type="ECO:0000313" key="2">
    <source>
        <dbReference type="EMBL" id="TKI57576.1"/>
    </source>
</evidence>
<keyword evidence="1" id="KW-1133">Transmembrane helix</keyword>
<organism evidence="2 3">
    <name type="scientific">Brevibacillus antibioticus</name>
    <dbReference type="NCBI Taxonomy" id="2570228"/>
    <lineage>
        <taxon>Bacteria</taxon>
        <taxon>Bacillati</taxon>
        <taxon>Bacillota</taxon>
        <taxon>Bacilli</taxon>
        <taxon>Bacillales</taxon>
        <taxon>Paenibacillaceae</taxon>
        <taxon>Brevibacillus</taxon>
    </lineage>
</organism>
<dbReference type="EMBL" id="SZNK01000001">
    <property type="protein sequence ID" value="TKI57576.1"/>
    <property type="molecule type" value="Genomic_DNA"/>
</dbReference>
<dbReference type="Proteomes" id="UP000307841">
    <property type="component" value="Unassembled WGS sequence"/>
</dbReference>
<accession>A0A4U2YA30</accession>
<evidence type="ECO:0000313" key="3">
    <source>
        <dbReference type="Proteomes" id="UP000307841"/>
    </source>
</evidence>
<gene>
    <name evidence="2" type="ORF">E8L90_20125</name>
</gene>
<sequence>MQISPGKNDNFHPMYLPNLLLYPLAVLDFVLFNKLVRVQQPQIRFMYLRSGLCRRLPSDSTSRWTHLPWANGWYSQPPFETYTLELSPMLGALKKAEASASAQLTLLFGSHVRPPFCLRSTASPAD</sequence>
<keyword evidence="3" id="KW-1185">Reference proteome</keyword>
<dbReference type="AlphaFoldDB" id="A0A4U2YA30"/>
<proteinExistence type="predicted"/>
<reference evidence="2 3" key="1">
    <citation type="submission" date="2019-04" db="EMBL/GenBank/DDBJ databases">
        <title>Whole genome sequencing of Brevibacillus sp. TGS2-1.</title>
        <authorList>
            <person name="Choi A."/>
        </authorList>
    </citation>
    <scope>NUCLEOTIDE SEQUENCE [LARGE SCALE GENOMIC DNA]</scope>
    <source>
        <strain evidence="2 3">TGS2-1</strain>
    </source>
</reference>
<evidence type="ECO:0000256" key="1">
    <source>
        <dbReference type="SAM" id="Phobius"/>
    </source>
</evidence>
<protein>
    <submittedName>
        <fullName evidence="2">Uncharacterized protein</fullName>
    </submittedName>
</protein>
<keyword evidence="1" id="KW-0812">Transmembrane</keyword>
<comment type="caution">
    <text evidence="2">The sequence shown here is derived from an EMBL/GenBank/DDBJ whole genome shotgun (WGS) entry which is preliminary data.</text>
</comment>
<name>A0A4U2YA30_9BACL</name>